<dbReference type="AlphaFoldDB" id="A0A4U1BYX3"/>
<dbReference type="PANTHER" id="PTHR30146">
    <property type="entry name" value="LACI-RELATED TRANSCRIPTIONAL REPRESSOR"/>
    <property type="match status" value="1"/>
</dbReference>
<dbReference type="Gene3D" id="1.10.260.40">
    <property type="entry name" value="lambda repressor-like DNA-binding domains"/>
    <property type="match status" value="1"/>
</dbReference>
<evidence type="ECO:0000256" key="3">
    <source>
        <dbReference type="ARBA" id="ARBA00023163"/>
    </source>
</evidence>
<dbReference type="Pfam" id="PF00356">
    <property type="entry name" value="LacI"/>
    <property type="match status" value="1"/>
</dbReference>
<dbReference type="InterPro" id="IPR000843">
    <property type="entry name" value="HTH_LacI"/>
</dbReference>
<proteinExistence type="predicted"/>
<dbReference type="Pfam" id="PF00532">
    <property type="entry name" value="Peripla_BP_1"/>
    <property type="match status" value="1"/>
</dbReference>
<dbReference type="Gene3D" id="3.40.50.2300">
    <property type="match status" value="2"/>
</dbReference>
<organism evidence="5 6">
    <name type="scientific">Pedobacter cryophilus</name>
    <dbReference type="NCBI Taxonomy" id="2571271"/>
    <lineage>
        <taxon>Bacteria</taxon>
        <taxon>Pseudomonadati</taxon>
        <taxon>Bacteroidota</taxon>
        <taxon>Sphingobacteriia</taxon>
        <taxon>Sphingobacteriales</taxon>
        <taxon>Sphingobacteriaceae</taxon>
        <taxon>Pedobacter</taxon>
    </lineage>
</organism>
<keyword evidence="2" id="KW-0238">DNA-binding</keyword>
<dbReference type="PROSITE" id="PS50932">
    <property type="entry name" value="HTH_LACI_2"/>
    <property type="match status" value="1"/>
</dbReference>
<evidence type="ECO:0000259" key="4">
    <source>
        <dbReference type="PROSITE" id="PS50932"/>
    </source>
</evidence>
<dbReference type="EMBL" id="SWBP01000004">
    <property type="protein sequence ID" value="TKB96883.1"/>
    <property type="molecule type" value="Genomic_DNA"/>
</dbReference>
<dbReference type="Proteomes" id="UP000308181">
    <property type="component" value="Unassembled WGS sequence"/>
</dbReference>
<dbReference type="SUPFAM" id="SSF47413">
    <property type="entry name" value="lambda repressor-like DNA-binding domains"/>
    <property type="match status" value="1"/>
</dbReference>
<dbReference type="SUPFAM" id="SSF53822">
    <property type="entry name" value="Periplasmic binding protein-like I"/>
    <property type="match status" value="1"/>
</dbReference>
<dbReference type="InterPro" id="IPR028082">
    <property type="entry name" value="Peripla_BP_I"/>
</dbReference>
<sequence length="345" mass="38801">MKKHQTTIFDIARELNISKSTVSRALTNHPNVNEHTKKLVLELAEKMDYQRNMLAISLITSKSNTIGIMVPEFRSSYFPKVVVAAQEEAALNGYHIIVSQSNESYETEVANTKVMLASQVDGLIVSITKETLNFDHLKVFQRKGIPIVFFNRVCEEMIVPKVIVNDYEGAFKAVEHLILTGKKRIAHLTGPSSLSISKKRLNGYLDALKKHDIPVDDELIISYDLSINKVNIYVKHLLSLKNPPDAIFAINDPTAIQAIQVIKQHQLKIPEDIAIIGFSDDYASALIEPSLSTMSQPIEEIGKSAIQMLVEQINRDVENWKATTKILETELIIRNSTVKNHIAKY</sequence>
<evidence type="ECO:0000256" key="1">
    <source>
        <dbReference type="ARBA" id="ARBA00023015"/>
    </source>
</evidence>
<dbReference type="CDD" id="cd01392">
    <property type="entry name" value="HTH_LacI"/>
    <property type="match status" value="1"/>
</dbReference>
<dbReference type="SMART" id="SM00354">
    <property type="entry name" value="HTH_LACI"/>
    <property type="match status" value="1"/>
</dbReference>
<keyword evidence="1" id="KW-0805">Transcription regulation</keyword>
<name>A0A4U1BYX3_9SPHI</name>
<evidence type="ECO:0000313" key="6">
    <source>
        <dbReference type="Proteomes" id="UP000308181"/>
    </source>
</evidence>
<dbReference type="RefSeq" id="WP_136826847.1">
    <property type="nucleotide sequence ID" value="NZ_SWBP01000004.1"/>
</dbReference>
<dbReference type="OrthoDB" id="9803256at2"/>
<dbReference type="GO" id="GO:0000976">
    <property type="term" value="F:transcription cis-regulatory region binding"/>
    <property type="evidence" value="ECO:0007669"/>
    <property type="project" value="TreeGrafter"/>
</dbReference>
<evidence type="ECO:0000256" key="2">
    <source>
        <dbReference type="ARBA" id="ARBA00023125"/>
    </source>
</evidence>
<protein>
    <submittedName>
        <fullName evidence="5">LacI family transcriptional regulator</fullName>
    </submittedName>
</protein>
<evidence type="ECO:0000313" key="5">
    <source>
        <dbReference type="EMBL" id="TKB96883.1"/>
    </source>
</evidence>
<accession>A0A4U1BYX3</accession>
<dbReference type="InterPro" id="IPR001761">
    <property type="entry name" value="Peripla_BP/Lac1_sug-bd_dom"/>
</dbReference>
<dbReference type="InterPro" id="IPR010982">
    <property type="entry name" value="Lambda_DNA-bd_dom_sf"/>
</dbReference>
<reference evidence="5 6" key="1">
    <citation type="submission" date="2019-04" db="EMBL/GenBank/DDBJ databases">
        <title>Pedobacter sp. AR-3-17 sp. nov., isolated from Arctic soil.</title>
        <authorList>
            <person name="Dahal R.H."/>
            <person name="Kim D.-U."/>
        </authorList>
    </citation>
    <scope>NUCLEOTIDE SEQUENCE [LARGE SCALE GENOMIC DNA]</scope>
    <source>
        <strain evidence="5 6">AR-3-17</strain>
    </source>
</reference>
<gene>
    <name evidence="5" type="ORF">FA046_12465</name>
</gene>
<keyword evidence="3" id="KW-0804">Transcription</keyword>
<dbReference type="PANTHER" id="PTHR30146:SF109">
    <property type="entry name" value="HTH-TYPE TRANSCRIPTIONAL REGULATOR GALS"/>
    <property type="match status" value="1"/>
</dbReference>
<dbReference type="GO" id="GO:0003700">
    <property type="term" value="F:DNA-binding transcription factor activity"/>
    <property type="evidence" value="ECO:0007669"/>
    <property type="project" value="TreeGrafter"/>
</dbReference>
<dbReference type="CDD" id="cd06267">
    <property type="entry name" value="PBP1_LacI_sugar_binding-like"/>
    <property type="match status" value="1"/>
</dbReference>
<feature type="domain" description="HTH lacI-type" evidence="4">
    <location>
        <begin position="6"/>
        <end position="60"/>
    </location>
</feature>
<keyword evidence="6" id="KW-1185">Reference proteome</keyword>
<comment type="caution">
    <text evidence="5">The sequence shown here is derived from an EMBL/GenBank/DDBJ whole genome shotgun (WGS) entry which is preliminary data.</text>
</comment>